<dbReference type="InterPro" id="IPR036612">
    <property type="entry name" value="KH_dom_type_1_sf"/>
</dbReference>
<evidence type="ECO:0000313" key="4">
    <source>
        <dbReference type="EMBL" id="GMG56525.1"/>
    </source>
</evidence>
<dbReference type="EMBL" id="BSXU01007764">
    <property type="protein sequence ID" value="GMG56525.1"/>
    <property type="molecule type" value="Genomic_DNA"/>
</dbReference>
<organism evidence="4 5">
    <name type="scientific">Ambrosiozyma monospora</name>
    <name type="common">Yeast</name>
    <name type="synonym">Endomycopsis monosporus</name>
    <dbReference type="NCBI Taxonomy" id="43982"/>
    <lineage>
        <taxon>Eukaryota</taxon>
        <taxon>Fungi</taxon>
        <taxon>Dikarya</taxon>
        <taxon>Ascomycota</taxon>
        <taxon>Saccharomycotina</taxon>
        <taxon>Pichiomycetes</taxon>
        <taxon>Pichiales</taxon>
        <taxon>Pichiaceae</taxon>
        <taxon>Ambrosiozyma</taxon>
    </lineage>
</organism>
<dbReference type="Proteomes" id="UP001165063">
    <property type="component" value="Unassembled WGS sequence"/>
</dbReference>
<evidence type="ECO:0000313" key="5">
    <source>
        <dbReference type="Proteomes" id="UP001165063"/>
    </source>
</evidence>
<dbReference type="Gene3D" id="3.30.1370.10">
    <property type="entry name" value="K Homology domain, type 1"/>
    <property type="match status" value="1"/>
</dbReference>
<dbReference type="GO" id="GO:0003723">
    <property type="term" value="F:RNA binding"/>
    <property type="evidence" value="ECO:0007669"/>
    <property type="project" value="UniProtKB-UniRule"/>
</dbReference>
<accession>A0A9W6Z5Z6</accession>
<feature type="compositionally biased region" description="Low complexity" evidence="2">
    <location>
        <begin position="223"/>
        <end position="277"/>
    </location>
</feature>
<dbReference type="GO" id="GO:0003713">
    <property type="term" value="F:transcription coactivator activity"/>
    <property type="evidence" value="ECO:0007669"/>
    <property type="project" value="TreeGrafter"/>
</dbReference>
<dbReference type="InterPro" id="IPR004087">
    <property type="entry name" value="KH_dom"/>
</dbReference>
<dbReference type="PROSITE" id="PS50084">
    <property type="entry name" value="KH_TYPE_1"/>
    <property type="match status" value="1"/>
</dbReference>
<feature type="compositionally biased region" description="Polar residues" evidence="2">
    <location>
        <begin position="278"/>
        <end position="289"/>
    </location>
</feature>
<dbReference type="Pfam" id="PF00013">
    <property type="entry name" value="KH_1"/>
    <property type="match status" value="1"/>
</dbReference>
<evidence type="ECO:0000259" key="3">
    <source>
        <dbReference type="SMART" id="SM00322"/>
    </source>
</evidence>
<feature type="region of interest" description="Disordered" evidence="2">
    <location>
        <begin position="342"/>
        <end position="375"/>
    </location>
</feature>
<keyword evidence="5" id="KW-1185">Reference proteome</keyword>
<feature type="compositionally biased region" description="Low complexity" evidence="2">
    <location>
        <begin position="344"/>
        <end position="370"/>
    </location>
</feature>
<comment type="caution">
    <text evidence="4">The sequence shown here is derived from an EMBL/GenBank/DDBJ whole genome shotgun (WGS) entry which is preliminary data.</text>
</comment>
<sequence length="516" mass="57520">MDSVLGLGLFEDELPTMLTFNVPESFHRQIIGVGGQTVQTIMRKFNVFIKFSNSFEMSDKTLDEMHSNQATNYQQSFIRKNNVVIKCPAKNKSQIPVAKLELEKLVEKVTLNSYNCTIINLNYAQWKLLTSWQLNKFFNLNRRKPTNFITELEKMTNTYIKFPRLDEVDGGVASVEGIPLEIYGVDNNSKTCAAELNKYVPYEYEFTLSKSSLFKQLINVSTSPSSNSNSSSSYSSSGSNQGSRSSSGSGSPLNRSSSLSRRQSQSRRQSSQQHQRSPTGPTHHGQNQNQYGTEQQLAPLQEKFLSTILVPLKLLFNIEIQLKSTSKADHIILNYYPTSFDYDSNSNSNSNSSSPSSSSNNTSHQQQQQQFQITSDRLSEQKQQKIVSSDKFQTILLTVTQFLKDNSFILISKNIKPCSYVTHTKESLLLQQQQQAQAQAAQQQQQQAQLQLQSLGGAGGSRNGSSDGLSACSTATNSPFLQSSMLVVVPCLVVVLVPLAQLHLPVVLLVWVDCLV</sequence>
<dbReference type="SUPFAM" id="SSF54791">
    <property type="entry name" value="Eukaryotic type KH-domain (KH-domain type I)"/>
    <property type="match status" value="1"/>
</dbReference>
<dbReference type="SMART" id="SM00322">
    <property type="entry name" value="KH"/>
    <property type="match status" value="1"/>
</dbReference>
<dbReference type="OrthoDB" id="271862at2759"/>
<reference evidence="4" key="1">
    <citation type="submission" date="2023-04" db="EMBL/GenBank/DDBJ databases">
        <title>Ambrosiozyma monospora NBRC 1965.</title>
        <authorList>
            <person name="Ichikawa N."/>
            <person name="Sato H."/>
            <person name="Tonouchi N."/>
        </authorList>
    </citation>
    <scope>NUCLEOTIDE SEQUENCE</scope>
    <source>
        <strain evidence="4">NBRC 1965</strain>
    </source>
</reference>
<evidence type="ECO:0000256" key="1">
    <source>
        <dbReference type="PROSITE-ProRule" id="PRU00117"/>
    </source>
</evidence>
<dbReference type="GO" id="GO:0045944">
    <property type="term" value="P:positive regulation of transcription by RNA polymerase II"/>
    <property type="evidence" value="ECO:0007669"/>
    <property type="project" value="TreeGrafter"/>
</dbReference>
<dbReference type="AlphaFoldDB" id="A0A9W6Z5Z6"/>
<dbReference type="InterPro" id="IPR004088">
    <property type="entry name" value="KH_dom_type_1"/>
</dbReference>
<protein>
    <submittedName>
        <fullName evidence="4">Unnamed protein product</fullName>
    </submittedName>
</protein>
<dbReference type="PANTHER" id="PTHR46007:SF8">
    <property type="entry name" value="C2H2-TYPE DOMAIN-CONTAINING PROTEIN"/>
    <property type="match status" value="1"/>
</dbReference>
<evidence type="ECO:0000256" key="2">
    <source>
        <dbReference type="SAM" id="MobiDB-lite"/>
    </source>
</evidence>
<proteinExistence type="predicted"/>
<keyword evidence="1" id="KW-0694">RNA-binding</keyword>
<gene>
    <name evidence="4" type="ORF">Amon01_000859200</name>
</gene>
<name>A0A9W6Z5Z6_AMBMO</name>
<dbReference type="PANTHER" id="PTHR46007">
    <property type="entry name" value="MEDIATOR OF RNA POLYMERASE II TRANSCRIPTION SUBUNIT 12"/>
    <property type="match status" value="1"/>
</dbReference>
<dbReference type="GO" id="GO:0016592">
    <property type="term" value="C:mediator complex"/>
    <property type="evidence" value="ECO:0007669"/>
    <property type="project" value="TreeGrafter"/>
</dbReference>
<dbReference type="InterPro" id="IPR051647">
    <property type="entry name" value="Mediator_comp_sub12"/>
</dbReference>
<feature type="domain" description="K Homology" evidence="3">
    <location>
        <begin position="14"/>
        <end position="107"/>
    </location>
</feature>
<feature type="region of interest" description="Disordered" evidence="2">
    <location>
        <begin position="222"/>
        <end position="289"/>
    </location>
</feature>